<sequence length="38" mass="4738">NVIRPYYDYLDTAERKIVEYLQERLNSYTKELEIIEEK</sequence>
<gene>
    <name evidence="1" type="ORF">S01H4_51154</name>
</gene>
<evidence type="ECO:0000313" key="1">
    <source>
        <dbReference type="EMBL" id="GAG97174.1"/>
    </source>
</evidence>
<feature type="non-terminal residue" evidence="1">
    <location>
        <position position="1"/>
    </location>
</feature>
<reference evidence="1" key="1">
    <citation type="journal article" date="2014" name="Front. Microbiol.">
        <title>High frequency of phylogenetically diverse reductive dehalogenase-homologous genes in deep subseafloor sedimentary metagenomes.</title>
        <authorList>
            <person name="Kawai M."/>
            <person name="Futagami T."/>
            <person name="Toyoda A."/>
            <person name="Takaki Y."/>
            <person name="Nishi S."/>
            <person name="Hori S."/>
            <person name="Arai W."/>
            <person name="Tsubouchi T."/>
            <person name="Morono Y."/>
            <person name="Uchiyama I."/>
            <person name="Ito T."/>
            <person name="Fujiyama A."/>
            <person name="Inagaki F."/>
            <person name="Takami H."/>
        </authorList>
    </citation>
    <scope>NUCLEOTIDE SEQUENCE</scope>
    <source>
        <strain evidence="1">Expedition CK06-06</strain>
    </source>
</reference>
<accession>X1BML9</accession>
<comment type="caution">
    <text evidence="1">The sequence shown here is derived from an EMBL/GenBank/DDBJ whole genome shotgun (WGS) entry which is preliminary data.</text>
</comment>
<proteinExistence type="predicted"/>
<organism evidence="1">
    <name type="scientific">marine sediment metagenome</name>
    <dbReference type="NCBI Taxonomy" id="412755"/>
    <lineage>
        <taxon>unclassified sequences</taxon>
        <taxon>metagenomes</taxon>
        <taxon>ecological metagenomes</taxon>
    </lineage>
</organism>
<name>X1BML9_9ZZZZ</name>
<dbReference type="EMBL" id="BART01029106">
    <property type="protein sequence ID" value="GAG97174.1"/>
    <property type="molecule type" value="Genomic_DNA"/>
</dbReference>
<protein>
    <submittedName>
        <fullName evidence="1">Uncharacterized protein</fullName>
    </submittedName>
</protein>
<dbReference type="AlphaFoldDB" id="X1BML9"/>